<evidence type="ECO:0000313" key="13">
    <source>
        <dbReference type="EMBL" id="MDD9328661.1"/>
    </source>
</evidence>
<keyword evidence="3" id="KW-0328">Glycosyltransferase</keyword>
<dbReference type="SUPFAM" id="SSF141523">
    <property type="entry name" value="L,D-transpeptidase catalytic domain-like"/>
    <property type="match status" value="1"/>
</dbReference>
<dbReference type="RefSeq" id="WP_274585740.1">
    <property type="nucleotide sequence ID" value="NZ_CP145811.1"/>
</dbReference>
<dbReference type="AlphaFoldDB" id="A0A9X4IED9"/>
<feature type="active site" description="Proton donor/acceptor" evidence="9">
    <location>
        <position position="127"/>
    </location>
</feature>
<keyword evidence="8 9" id="KW-0961">Cell wall biogenesis/degradation</keyword>
<reference evidence="13" key="1">
    <citation type="submission" date="2022-10" db="EMBL/GenBank/DDBJ databases">
        <authorList>
            <person name="Boutroux M."/>
        </authorList>
    </citation>
    <scope>NUCLEOTIDE SEQUENCE</scope>
    <source>
        <strain evidence="13">51.81</strain>
    </source>
</reference>
<evidence type="ECO:0000256" key="5">
    <source>
        <dbReference type="ARBA" id="ARBA00022801"/>
    </source>
</evidence>
<keyword evidence="7 9" id="KW-0573">Peptidoglycan synthesis</keyword>
<dbReference type="PANTHER" id="PTHR30582">
    <property type="entry name" value="L,D-TRANSPEPTIDASE"/>
    <property type="match status" value="1"/>
</dbReference>
<dbReference type="Gene3D" id="2.40.440.10">
    <property type="entry name" value="L,D-transpeptidase catalytic domain-like"/>
    <property type="match status" value="1"/>
</dbReference>
<comment type="pathway">
    <text evidence="1 9">Cell wall biogenesis; peptidoglycan biosynthesis.</text>
</comment>
<evidence type="ECO:0000256" key="3">
    <source>
        <dbReference type="ARBA" id="ARBA00022676"/>
    </source>
</evidence>
<comment type="similarity">
    <text evidence="2">Belongs to the YkuD family.</text>
</comment>
<evidence type="ECO:0000256" key="2">
    <source>
        <dbReference type="ARBA" id="ARBA00005992"/>
    </source>
</evidence>
<evidence type="ECO:0000256" key="8">
    <source>
        <dbReference type="ARBA" id="ARBA00023316"/>
    </source>
</evidence>
<dbReference type="EMBL" id="JAPQFL010000008">
    <property type="protein sequence ID" value="MDD9328661.1"/>
    <property type="molecule type" value="Genomic_DNA"/>
</dbReference>
<feature type="active site" description="Nucleophile" evidence="9">
    <location>
        <position position="143"/>
    </location>
</feature>
<keyword evidence="4 14" id="KW-0808">Transferase</keyword>
<dbReference type="InterPro" id="IPR005490">
    <property type="entry name" value="LD_TPept_cat_dom"/>
</dbReference>
<dbReference type="EC" id="2.-.-.-" evidence="14"/>
<feature type="signal peptide" evidence="11">
    <location>
        <begin position="1"/>
        <end position="19"/>
    </location>
</feature>
<dbReference type="CDD" id="cd16913">
    <property type="entry name" value="YkuD_like"/>
    <property type="match status" value="1"/>
</dbReference>
<feature type="chain" id="PRO_5042786924" evidence="11">
    <location>
        <begin position="20"/>
        <end position="307"/>
    </location>
</feature>
<protein>
    <submittedName>
        <fullName evidence="13">L,D-transpeptidase</fullName>
        <ecNumber evidence="14">2.-.-.-</ecNumber>
    </submittedName>
</protein>
<dbReference type="GO" id="GO:0071972">
    <property type="term" value="F:peptidoglycan L,D-transpeptidase activity"/>
    <property type="evidence" value="ECO:0007669"/>
    <property type="project" value="TreeGrafter"/>
</dbReference>
<evidence type="ECO:0000256" key="1">
    <source>
        <dbReference type="ARBA" id="ARBA00004752"/>
    </source>
</evidence>
<proteinExistence type="inferred from homology"/>
<evidence type="ECO:0000256" key="7">
    <source>
        <dbReference type="ARBA" id="ARBA00022984"/>
    </source>
</evidence>
<keyword evidence="5" id="KW-0378">Hydrolase</keyword>
<sequence>MKKLGFSLPAAILSAAAAANNPTALPDVAPLAQGQHAAVNIPQQRLFLYQDGKLVKIYPVGVGKADTPTDLGRHLIGATAYNPTWYVPKSIQKKRNDGVKVVPPGPDNPLGGVFIRMGEPKLGLGIHATNTPSSVPGVVSAGCVRMKSPDAMEFARTIKRGTPVDVIYQLAALNSDSDQNLWLAAFRDPYKQKNLDTAALRKSIAEWAKANGKTVQAKRLEAVLKNRTGTLNCITCTAPAKVKGSLQSIEWTSGRGVLTGTEAVKTPATPAEPAETLPEGTAIEVDVGDTAPASTPASAPTGSNTLF</sequence>
<dbReference type="GO" id="GO:0005576">
    <property type="term" value="C:extracellular region"/>
    <property type="evidence" value="ECO:0007669"/>
    <property type="project" value="TreeGrafter"/>
</dbReference>
<organism evidence="13">
    <name type="scientific">Neisseria leonii</name>
    <dbReference type="NCBI Taxonomy" id="2995413"/>
    <lineage>
        <taxon>Bacteria</taxon>
        <taxon>Pseudomonadati</taxon>
        <taxon>Pseudomonadota</taxon>
        <taxon>Betaproteobacteria</taxon>
        <taxon>Neisseriales</taxon>
        <taxon>Neisseriaceae</taxon>
        <taxon>Neisseria</taxon>
    </lineage>
</organism>
<name>A0A9X4IED9_9NEIS</name>
<dbReference type="GO" id="GO:0016757">
    <property type="term" value="F:glycosyltransferase activity"/>
    <property type="evidence" value="ECO:0007669"/>
    <property type="project" value="UniProtKB-KW"/>
</dbReference>
<feature type="domain" description="L,D-TPase catalytic" evidence="12">
    <location>
        <begin position="35"/>
        <end position="167"/>
    </location>
</feature>
<evidence type="ECO:0000313" key="14">
    <source>
        <dbReference type="EMBL" id="WWY04189.1"/>
    </source>
</evidence>
<evidence type="ECO:0000313" key="15">
    <source>
        <dbReference type="Proteomes" id="UP001149607"/>
    </source>
</evidence>
<dbReference type="Pfam" id="PF03734">
    <property type="entry name" value="YkuD"/>
    <property type="match status" value="1"/>
</dbReference>
<gene>
    <name evidence="13" type="ORF">ORY91_002097</name>
    <name evidence="14" type="ORF">V9W64_04940</name>
</gene>
<dbReference type="GO" id="GO:0071555">
    <property type="term" value="P:cell wall organization"/>
    <property type="evidence" value="ECO:0007669"/>
    <property type="project" value="UniProtKB-UniRule"/>
</dbReference>
<reference evidence="14" key="2">
    <citation type="submission" date="2024-02" db="EMBL/GenBank/DDBJ databases">
        <title>Neisseria leonii sp. nov.</title>
        <authorList>
            <person name="Boutroux M."/>
            <person name="Favre-Rochex S."/>
            <person name="Gorgette O."/>
            <person name="Touak G."/>
            <person name="Muhle E."/>
            <person name="Chesneau O."/>
            <person name="Clermont D."/>
            <person name="Rahi P."/>
        </authorList>
    </citation>
    <scope>NUCLEOTIDE SEQUENCE</scope>
    <source>
        <strain evidence="14">51.81</strain>
    </source>
</reference>
<dbReference type="InterPro" id="IPR050979">
    <property type="entry name" value="LD-transpeptidase"/>
</dbReference>
<dbReference type="PANTHER" id="PTHR30582:SF24">
    <property type="entry name" value="L,D-TRANSPEPTIDASE ERFK_SRFK-RELATED"/>
    <property type="match status" value="1"/>
</dbReference>
<keyword evidence="11" id="KW-0732">Signal</keyword>
<evidence type="ECO:0000256" key="10">
    <source>
        <dbReference type="SAM" id="MobiDB-lite"/>
    </source>
</evidence>
<feature type="region of interest" description="Disordered" evidence="10">
    <location>
        <begin position="260"/>
        <end position="279"/>
    </location>
</feature>
<dbReference type="GO" id="GO:0008360">
    <property type="term" value="P:regulation of cell shape"/>
    <property type="evidence" value="ECO:0007669"/>
    <property type="project" value="UniProtKB-UniRule"/>
</dbReference>
<keyword evidence="6 9" id="KW-0133">Cell shape</keyword>
<evidence type="ECO:0000256" key="9">
    <source>
        <dbReference type="PROSITE-ProRule" id="PRU01373"/>
    </source>
</evidence>
<dbReference type="PROSITE" id="PS52029">
    <property type="entry name" value="LD_TPASE"/>
    <property type="match status" value="1"/>
</dbReference>
<dbReference type="Proteomes" id="UP001149607">
    <property type="component" value="Chromosome"/>
</dbReference>
<evidence type="ECO:0000256" key="4">
    <source>
        <dbReference type="ARBA" id="ARBA00022679"/>
    </source>
</evidence>
<dbReference type="EMBL" id="CP146598">
    <property type="protein sequence ID" value="WWY04189.1"/>
    <property type="molecule type" value="Genomic_DNA"/>
</dbReference>
<evidence type="ECO:0000256" key="11">
    <source>
        <dbReference type="SAM" id="SignalP"/>
    </source>
</evidence>
<dbReference type="InterPro" id="IPR038063">
    <property type="entry name" value="Transpep_catalytic_dom"/>
</dbReference>
<accession>A0A9X4IED9</accession>
<evidence type="ECO:0000256" key="6">
    <source>
        <dbReference type="ARBA" id="ARBA00022960"/>
    </source>
</evidence>
<dbReference type="GO" id="GO:0018104">
    <property type="term" value="P:peptidoglycan-protein cross-linking"/>
    <property type="evidence" value="ECO:0007669"/>
    <property type="project" value="TreeGrafter"/>
</dbReference>
<keyword evidence="15" id="KW-1185">Reference proteome</keyword>
<feature type="compositionally biased region" description="Low complexity" evidence="10">
    <location>
        <begin position="261"/>
        <end position="279"/>
    </location>
</feature>
<evidence type="ECO:0000259" key="12">
    <source>
        <dbReference type="PROSITE" id="PS52029"/>
    </source>
</evidence>